<feature type="chain" id="PRO_5041969610" description="Endonuclease/exonuclease/phosphatase domain-containing protein" evidence="1">
    <location>
        <begin position="35"/>
        <end position="299"/>
    </location>
</feature>
<evidence type="ECO:0000313" key="3">
    <source>
        <dbReference type="Proteomes" id="UP001218218"/>
    </source>
</evidence>
<gene>
    <name evidence="2" type="ORF">DFH08DRAFT_818508</name>
</gene>
<name>A0AAD6ZG72_9AGAR</name>
<organism evidence="2 3">
    <name type="scientific">Mycena albidolilacea</name>
    <dbReference type="NCBI Taxonomy" id="1033008"/>
    <lineage>
        <taxon>Eukaryota</taxon>
        <taxon>Fungi</taxon>
        <taxon>Dikarya</taxon>
        <taxon>Basidiomycota</taxon>
        <taxon>Agaricomycotina</taxon>
        <taxon>Agaricomycetes</taxon>
        <taxon>Agaricomycetidae</taxon>
        <taxon>Agaricales</taxon>
        <taxon>Marasmiineae</taxon>
        <taxon>Mycenaceae</taxon>
        <taxon>Mycena</taxon>
    </lineage>
</organism>
<protein>
    <recommendedName>
        <fullName evidence="4">Endonuclease/exonuclease/phosphatase domain-containing protein</fullName>
    </recommendedName>
</protein>
<comment type="caution">
    <text evidence="2">The sequence shown here is derived from an EMBL/GenBank/DDBJ whole genome shotgun (WGS) entry which is preliminary data.</text>
</comment>
<evidence type="ECO:0000313" key="2">
    <source>
        <dbReference type="EMBL" id="KAJ7321646.1"/>
    </source>
</evidence>
<evidence type="ECO:0008006" key="4">
    <source>
        <dbReference type="Google" id="ProtNLM"/>
    </source>
</evidence>
<dbReference type="EMBL" id="JARIHO010000050">
    <property type="protein sequence ID" value="KAJ7321646.1"/>
    <property type="molecule type" value="Genomic_DNA"/>
</dbReference>
<reference evidence="2" key="1">
    <citation type="submission" date="2023-03" db="EMBL/GenBank/DDBJ databases">
        <title>Massive genome expansion in bonnet fungi (Mycena s.s.) driven by repeated elements and novel gene families across ecological guilds.</title>
        <authorList>
            <consortium name="Lawrence Berkeley National Laboratory"/>
            <person name="Harder C.B."/>
            <person name="Miyauchi S."/>
            <person name="Viragh M."/>
            <person name="Kuo A."/>
            <person name="Thoen E."/>
            <person name="Andreopoulos B."/>
            <person name="Lu D."/>
            <person name="Skrede I."/>
            <person name="Drula E."/>
            <person name="Henrissat B."/>
            <person name="Morin E."/>
            <person name="Kohler A."/>
            <person name="Barry K."/>
            <person name="LaButti K."/>
            <person name="Morin E."/>
            <person name="Salamov A."/>
            <person name="Lipzen A."/>
            <person name="Mereny Z."/>
            <person name="Hegedus B."/>
            <person name="Baldrian P."/>
            <person name="Stursova M."/>
            <person name="Weitz H."/>
            <person name="Taylor A."/>
            <person name="Grigoriev I.V."/>
            <person name="Nagy L.G."/>
            <person name="Martin F."/>
            <person name="Kauserud H."/>
        </authorList>
    </citation>
    <scope>NUCLEOTIDE SEQUENCE</scope>
    <source>
        <strain evidence="2">CBHHK002</strain>
    </source>
</reference>
<keyword evidence="1" id="KW-0732">Signal</keyword>
<evidence type="ECO:0000256" key="1">
    <source>
        <dbReference type="SAM" id="SignalP"/>
    </source>
</evidence>
<sequence length="299" mass="32813">MYSVSTLPQNPMIGAIQTLCLFLSILFPLPPNHSSIIFGDFNKHHVLWTGLGTATPPPCQGGDWLTINLVFASKEGLAAKLIKCATLPGHGWDPTAVFAKFNVAFNYHEIPLCRNFHEADWDEFPAWLEAHLAANLAANPLPQLPLSTGEEIDTYTEALTCAFIPRTKPTAVEDANHKECVPQHNPKRAHWCQYISDLLHTDIWKAANYTLDPTALTANSRIPDLHMLDGSVATTPEQKAKTLGPSGIPKIAITAACCTIAPILNTILETGLRLGYFPAFWQIFLTVSLCKLGKSNYTV</sequence>
<keyword evidence="3" id="KW-1185">Reference proteome</keyword>
<proteinExistence type="predicted"/>
<accession>A0AAD6ZG72</accession>
<feature type="signal peptide" evidence="1">
    <location>
        <begin position="1"/>
        <end position="34"/>
    </location>
</feature>
<dbReference type="AlphaFoldDB" id="A0AAD6ZG72"/>
<dbReference type="Proteomes" id="UP001218218">
    <property type="component" value="Unassembled WGS sequence"/>
</dbReference>